<name>A0A2M7YMW8_9BACT</name>
<evidence type="ECO:0000313" key="1">
    <source>
        <dbReference type="EMBL" id="PJA64329.1"/>
    </source>
</evidence>
<protein>
    <submittedName>
        <fullName evidence="1">Uncharacterized protein</fullName>
    </submittedName>
</protein>
<sequence length="85" mass="9665">MLLVLNALVSKEYFLGDLPVSIRGFKDEQTGGVTTKGFTTDFIKPFEIEQGMKKEWRKIDNPEELSIKPVLRMAYSDVMPVGELQ</sequence>
<organism evidence="1 2">
    <name type="scientific">Candidatus Portnoybacteria bacterium CG_4_9_14_3_um_filter_40_10</name>
    <dbReference type="NCBI Taxonomy" id="1974804"/>
    <lineage>
        <taxon>Bacteria</taxon>
        <taxon>Candidatus Portnoyibacteriota</taxon>
    </lineage>
</organism>
<comment type="caution">
    <text evidence="1">The sequence shown here is derived from an EMBL/GenBank/DDBJ whole genome shotgun (WGS) entry which is preliminary data.</text>
</comment>
<gene>
    <name evidence="1" type="ORF">CO159_03685</name>
</gene>
<proteinExistence type="predicted"/>
<dbReference type="EMBL" id="PFWF01000076">
    <property type="protein sequence ID" value="PJA64329.1"/>
    <property type="molecule type" value="Genomic_DNA"/>
</dbReference>
<accession>A0A2M7YMW8</accession>
<reference evidence="2" key="1">
    <citation type="submission" date="2017-09" db="EMBL/GenBank/DDBJ databases">
        <title>Depth-based differentiation of microbial function through sediment-hosted aquifers and enrichment of novel symbionts in the deep terrestrial subsurface.</title>
        <authorList>
            <person name="Probst A.J."/>
            <person name="Ladd B."/>
            <person name="Jarett J.K."/>
            <person name="Geller-Mcgrath D.E."/>
            <person name="Sieber C.M.K."/>
            <person name="Emerson J.B."/>
            <person name="Anantharaman K."/>
            <person name="Thomas B.C."/>
            <person name="Malmstrom R."/>
            <person name="Stieglmeier M."/>
            <person name="Klingl A."/>
            <person name="Woyke T."/>
            <person name="Ryan C.M."/>
            <person name="Banfield J.F."/>
        </authorList>
    </citation>
    <scope>NUCLEOTIDE SEQUENCE [LARGE SCALE GENOMIC DNA]</scope>
</reference>
<evidence type="ECO:0000313" key="2">
    <source>
        <dbReference type="Proteomes" id="UP000230434"/>
    </source>
</evidence>
<dbReference type="Proteomes" id="UP000230434">
    <property type="component" value="Unassembled WGS sequence"/>
</dbReference>
<dbReference type="AlphaFoldDB" id="A0A2M7YMW8"/>